<dbReference type="PROSITE" id="PS51192">
    <property type="entry name" value="HELICASE_ATP_BIND_1"/>
    <property type="match status" value="1"/>
</dbReference>
<dbReference type="Gene3D" id="3.40.50.300">
    <property type="entry name" value="P-loop containing nucleotide triphosphate hydrolases"/>
    <property type="match status" value="1"/>
</dbReference>
<dbReference type="InterPro" id="IPR000330">
    <property type="entry name" value="SNF2_N"/>
</dbReference>
<dbReference type="PROSITE" id="PS51194">
    <property type="entry name" value="HELICASE_CTER"/>
    <property type="match status" value="1"/>
</dbReference>
<keyword evidence="7" id="KW-0347">Helicase</keyword>
<dbReference type="Pfam" id="PF00271">
    <property type="entry name" value="Helicase_C"/>
    <property type="match status" value="1"/>
</dbReference>
<dbReference type="Gene3D" id="3.40.50.10810">
    <property type="entry name" value="Tandem AAA-ATPase domain"/>
    <property type="match status" value="1"/>
</dbReference>
<keyword evidence="2" id="KW-0479">Metal-binding</keyword>
<feature type="coiled-coil region" evidence="3">
    <location>
        <begin position="116"/>
        <end position="143"/>
    </location>
</feature>
<feature type="domain" description="SWIM-type" evidence="4">
    <location>
        <begin position="58"/>
        <end position="95"/>
    </location>
</feature>
<dbReference type="InterPro" id="IPR049730">
    <property type="entry name" value="SNF2/RAD54-like_C"/>
</dbReference>
<dbReference type="InterPro" id="IPR038718">
    <property type="entry name" value="SNF2-like_sf"/>
</dbReference>
<keyword evidence="3" id="KW-0175">Coiled coil</keyword>
<dbReference type="InterPro" id="IPR027417">
    <property type="entry name" value="P-loop_NTPase"/>
</dbReference>
<dbReference type="Pfam" id="PF08455">
    <property type="entry name" value="SNF2_assoc"/>
    <property type="match status" value="1"/>
</dbReference>
<evidence type="ECO:0000256" key="3">
    <source>
        <dbReference type="SAM" id="Coils"/>
    </source>
</evidence>
<dbReference type="PROSITE" id="PS50966">
    <property type="entry name" value="ZF_SWIM"/>
    <property type="match status" value="1"/>
</dbReference>
<dbReference type="SMART" id="SM00490">
    <property type="entry name" value="HELICc"/>
    <property type="match status" value="1"/>
</dbReference>
<reference evidence="7 8" key="1">
    <citation type="submission" date="2023-07" db="EMBL/GenBank/DDBJ databases">
        <title>Genomic Encyclopedia of Type Strains, Phase IV (KMG-IV): sequencing the most valuable type-strain genomes for metagenomic binning, comparative biology and taxonomic classification.</title>
        <authorList>
            <person name="Goeker M."/>
        </authorList>
    </citation>
    <scope>NUCLEOTIDE SEQUENCE [LARGE SCALE GENOMIC DNA]</scope>
    <source>
        <strain evidence="7 8">DSM 16784</strain>
    </source>
</reference>
<dbReference type="RefSeq" id="WP_307409456.1">
    <property type="nucleotide sequence ID" value="NZ_JAUSUR010000005.1"/>
</dbReference>
<proteinExistence type="predicted"/>
<name>A0ABU0E5F9_9FIRM</name>
<accession>A0ABU0E5F9</accession>
<keyword evidence="1" id="KW-0378">Hydrolase</keyword>
<keyword evidence="7" id="KW-0067">ATP-binding</keyword>
<dbReference type="InterPro" id="IPR014001">
    <property type="entry name" value="Helicase_ATP-bd"/>
</dbReference>
<comment type="caution">
    <text evidence="7">The sequence shown here is derived from an EMBL/GenBank/DDBJ whole genome shotgun (WGS) entry which is preliminary data.</text>
</comment>
<dbReference type="Pfam" id="PF00176">
    <property type="entry name" value="SNF2-rel_dom"/>
    <property type="match status" value="1"/>
</dbReference>
<evidence type="ECO:0000259" key="5">
    <source>
        <dbReference type="PROSITE" id="PS51192"/>
    </source>
</evidence>
<dbReference type="CDD" id="cd18793">
    <property type="entry name" value="SF2_C_SNF"/>
    <property type="match status" value="1"/>
</dbReference>
<keyword evidence="7" id="KW-0547">Nucleotide-binding</keyword>
<dbReference type="SUPFAM" id="SSF52540">
    <property type="entry name" value="P-loop containing nucleoside triphosphate hydrolases"/>
    <property type="match status" value="2"/>
</dbReference>
<dbReference type="Proteomes" id="UP001230220">
    <property type="component" value="Unassembled WGS sequence"/>
</dbReference>
<dbReference type="InterPro" id="IPR007527">
    <property type="entry name" value="Znf_SWIM"/>
</dbReference>
<keyword evidence="8" id="KW-1185">Reference proteome</keyword>
<evidence type="ECO:0000256" key="2">
    <source>
        <dbReference type="PROSITE-ProRule" id="PRU00325"/>
    </source>
</evidence>
<protein>
    <submittedName>
        <fullName evidence="7">SNF2 family DNA or RNA helicase</fullName>
    </submittedName>
</protein>
<keyword evidence="2" id="KW-0863">Zinc-finger</keyword>
<evidence type="ECO:0000313" key="8">
    <source>
        <dbReference type="Proteomes" id="UP001230220"/>
    </source>
</evidence>
<evidence type="ECO:0000259" key="6">
    <source>
        <dbReference type="PROSITE" id="PS51194"/>
    </source>
</evidence>
<feature type="domain" description="Helicase C-terminal" evidence="6">
    <location>
        <begin position="918"/>
        <end position="1072"/>
    </location>
</feature>
<evidence type="ECO:0000259" key="4">
    <source>
        <dbReference type="PROSITE" id="PS50966"/>
    </source>
</evidence>
<dbReference type="GO" id="GO:0004386">
    <property type="term" value="F:helicase activity"/>
    <property type="evidence" value="ECO:0007669"/>
    <property type="project" value="UniProtKB-KW"/>
</dbReference>
<organism evidence="7 8">
    <name type="scientific">Breznakia pachnodae</name>
    <dbReference type="NCBI Taxonomy" id="265178"/>
    <lineage>
        <taxon>Bacteria</taxon>
        <taxon>Bacillati</taxon>
        <taxon>Bacillota</taxon>
        <taxon>Erysipelotrichia</taxon>
        <taxon>Erysipelotrichales</taxon>
        <taxon>Erysipelotrichaceae</taxon>
        <taxon>Breznakia</taxon>
    </lineage>
</organism>
<evidence type="ECO:0000313" key="7">
    <source>
        <dbReference type="EMBL" id="MDQ0362127.1"/>
    </source>
</evidence>
<dbReference type="CDD" id="cd18012">
    <property type="entry name" value="DEXQc_arch_SWI2_SNF2"/>
    <property type="match status" value="1"/>
</dbReference>
<dbReference type="EMBL" id="JAUSUR010000005">
    <property type="protein sequence ID" value="MDQ0362127.1"/>
    <property type="molecule type" value="Genomic_DNA"/>
</dbReference>
<dbReference type="InterPro" id="IPR013663">
    <property type="entry name" value="Helicase_SWF/SNF/SWI_bac"/>
</dbReference>
<evidence type="ECO:0000256" key="1">
    <source>
        <dbReference type="ARBA" id="ARBA00022801"/>
    </source>
</evidence>
<keyword evidence="2" id="KW-0862">Zinc</keyword>
<sequence>MRITDKEIRRVVSNPQNYSWGLSNYFNYSNFEYYQVNRLSNHYIIDCFITNYRYENSVSITLDSNFNVVEHYCDCRFHTHDSACGHVAAALLLFQEKEITSFPYDLDKDDDPRIAQNDWRIRLQKQQEEYERLRKQRLMKTRLKKGNNLLDYFRSANIQSVQQLTTSDKYRLEFTFSYMDGYGDFQFMLEAKIGNDRLYVIKDFRNLLEDIENENVHFYGTKLEFIHTKNSFDNFTQSTLPFIKRVVNSMHQEYATSYRTLSIMKDDLDEFYELFNTSGRRYINIDFRQQLMRIKLSVSQEEKGYLIQLVLDDDFFEGNNYYYHFHDNTLIRLDMPNKGQFYQLYKELLDDDLFIANENYQEFIMYITSQFGDSIEFIGDKPEVSEYEKTLELYGDIEDGNLVFKLNAIWKDETVENVFDPNFKKELSLNGRKIEYILKDYGEVMDNEPYSLLLSLNEDRTFQFVSDVLPELNEYCNVFVSESLKNLNANRSISISVGVRLESDLLKIDFDSVNCSAEEISDVLKAYKKKKKFHQLKNGEVISLESKELDELDQLMEDLNLNPKDIHGAEAELPMYNAFSLTDKIDHFQNLSGREDDTFKQLLDSFSKANIEELQIKPKYEDILKEYQKYGVKWLMTLSQYGFGGILADDMGLGKTLQVIAYLESTFQEGKTSIVVCPASLMLNWQDELEKFSSDLKSICIYGNVEERKIQIQRCQNYDIVITTYDYIKRDVELYNDIQFDSVILDEAQYIKNHTTKAAKATKSLHSRIRFALTGTPIENSLAELWSIFDFLMPNYLYNYSYFKRRYETPIIKMSDKKKEYALKQMTEPFLLRRRKQEVLHDLPDKIEKTLSFHFNREEEQLYLAHLSQANKELQEYLNMQEENKVAMLKILLRLRQICCEPRVLYDNIKTASSKMKGCLEVIESLKESNKKVLLFSSFTSILDLLAEELRKKDISYLMLTGDVAKDQRKILTAKFQEGNTDVFLISLKAGGVGLNLTKAEAVIHYDPWWNLSAQNQATDRAHRIGQENEVQVFNLIMKNSIEEKILQLQQMKKSISDTFVENSKGSIATMSTNDILELLKRD</sequence>
<feature type="domain" description="Helicase ATP-binding" evidence="5">
    <location>
        <begin position="636"/>
        <end position="795"/>
    </location>
</feature>
<dbReference type="SMART" id="SM00487">
    <property type="entry name" value="DEXDc"/>
    <property type="match status" value="1"/>
</dbReference>
<dbReference type="PANTHER" id="PTHR10799">
    <property type="entry name" value="SNF2/RAD54 HELICASE FAMILY"/>
    <property type="match status" value="1"/>
</dbReference>
<dbReference type="InterPro" id="IPR001650">
    <property type="entry name" value="Helicase_C-like"/>
</dbReference>
<gene>
    <name evidence="7" type="ORF">J2S15_002880</name>
</gene>